<dbReference type="PATRIC" id="fig|136857.5.peg.126"/>
<dbReference type="RefSeq" id="WP_047252090.1">
    <property type="nucleotide sequence ID" value="NZ_CP011545.1"/>
</dbReference>
<dbReference type="AlphaFoldDB" id="A0A0G3H8T4"/>
<reference evidence="1 2" key="1">
    <citation type="journal article" date="2015" name="Genome Announc.">
        <title>Complete Genome Sequence of the Type Strain Corynebacterium testudinoris DSM 44614, Recovered from Necrotic Lesions in the Mouth of a Tortoise.</title>
        <authorList>
            <person name="Ruckert C."/>
            <person name="Kriete M."/>
            <person name="Jaenicke S."/>
            <person name="Winkler A."/>
            <person name="Tauch A."/>
        </authorList>
    </citation>
    <scope>NUCLEOTIDE SEQUENCE [LARGE SCALE GENOMIC DNA]</scope>
    <source>
        <strain evidence="1 2">DSM 44614</strain>
    </source>
</reference>
<dbReference type="KEGG" id="cted:CTEST_00635"/>
<organism evidence="1 2">
    <name type="scientific">Corynebacterium testudinoris</name>
    <dbReference type="NCBI Taxonomy" id="136857"/>
    <lineage>
        <taxon>Bacteria</taxon>
        <taxon>Bacillati</taxon>
        <taxon>Actinomycetota</taxon>
        <taxon>Actinomycetes</taxon>
        <taxon>Mycobacteriales</taxon>
        <taxon>Corynebacteriaceae</taxon>
        <taxon>Corynebacterium</taxon>
    </lineage>
</organism>
<protein>
    <submittedName>
        <fullName evidence="1">Uncharacterized protein</fullName>
    </submittedName>
</protein>
<dbReference type="OrthoDB" id="4421893at2"/>
<keyword evidence="2" id="KW-1185">Reference proteome</keyword>
<name>A0A0G3H8T4_9CORY</name>
<reference evidence="2" key="2">
    <citation type="submission" date="2015-05" db="EMBL/GenBank/DDBJ databases">
        <title>Complete genome sequence of Corynebacterium testudinoris DSM 44614, recovered from necrotic lesions in the mouth of a tortoise.</title>
        <authorList>
            <person name="Ruckert C."/>
            <person name="Albersmeier A."/>
            <person name="Winkler A."/>
            <person name="Tauch A."/>
        </authorList>
    </citation>
    <scope>NUCLEOTIDE SEQUENCE [LARGE SCALE GENOMIC DNA]</scope>
    <source>
        <strain evidence="2">DSM 44614</strain>
    </source>
</reference>
<evidence type="ECO:0000313" key="1">
    <source>
        <dbReference type="EMBL" id="AKK07597.1"/>
    </source>
</evidence>
<dbReference type="EMBL" id="CP011545">
    <property type="protein sequence ID" value="AKK07597.1"/>
    <property type="molecule type" value="Genomic_DNA"/>
</dbReference>
<sequence length="75" mass="7986">MTIKVDCHQVRAPEELAGDVNATLDFISRELFLAQVYGELGVEIIASPDVLPTLARAAGAYDGAELPAGFRLLEG</sequence>
<proteinExistence type="predicted"/>
<accession>A0A0G3H8T4</accession>
<evidence type="ECO:0000313" key="2">
    <source>
        <dbReference type="Proteomes" id="UP000035540"/>
    </source>
</evidence>
<dbReference type="Proteomes" id="UP000035540">
    <property type="component" value="Chromosome"/>
</dbReference>
<gene>
    <name evidence="1" type="ORF">CTEST_00635</name>
</gene>
<dbReference type="STRING" id="136857.CTEST_00635"/>